<protein>
    <submittedName>
        <fullName evidence="5">Mce-associated membrane protein</fullName>
    </submittedName>
</protein>
<keyword evidence="4" id="KW-1133">Transmembrane helix</keyword>
<keyword evidence="2 4" id="KW-0472">Membrane</keyword>
<feature type="transmembrane region" description="Helical" evidence="4">
    <location>
        <begin position="80"/>
        <end position="102"/>
    </location>
</feature>
<evidence type="ECO:0000256" key="2">
    <source>
        <dbReference type="ARBA" id="ARBA00023136"/>
    </source>
</evidence>
<organism evidence="5 6">
    <name type="scientific">Pedococcus dokdonensis</name>
    <dbReference type="NCBI Taxonomy" id="443156"/>
    <lineage>
        <taxon>Bacteria</taxon>
        <taxon>Bacillati</taxon>
        <taxon>Actinomycetota</taxon>
        <taxon>Actinomycetes</taxon>
        <taxon>Micrococcales</taxon>
        <taxon>Intrasporangiaceae</taxon>
        <taxon>Pedococcus</taxon>
    </lineage>
</organism>
<dbReference type="RefSeq" id="WP_091788908.1">
    <property type="nucleotide sequence ID" value="NZ_LT629711.1"/>
</dbReference>
<proteinExistence type="predicted"/>
<dbReference type="EMBL" id="LT629711">
    <property type="protein sequence ID" value="SDP74463.1"/>
    <property type="molecule type" value="Genomic_DNA"/>
</dbReference>
<accession>A0A1H0V7W0</accession>
<dbReference type="STRING" id="443156.SAMN04489867_3716"/>
<dbReference type="AlphaFoldDB" id="A0A1H0V7W0"/>
<evidence type="ECO:0000256" key="4">
    <source>
        <dbReference type="SAM" id="Phobius"/>
    </source>
</evidence>
<dbReference type="Proteomes" id="UP000199077">
    <property type="component" value="Chromosome I"/>
</dbReference>
<keyword evidence="6" id="KW-1185">Reference proteome</keyword>
<dbReference type="GO" id="GO:0016020">
    <property type="term" value="C:membrane"/>
    <property type="evidence" value="ECO:0007669"/>
    <property type="project" value="UniProtKB-SubCell"/>
</dbReference>
<sequence length="233" mass="25023">MAGERSRVRTPEGHRRESSTEAHLQRAVAELEVAEPTAPRKLRLTRPRRPEAGTATFAAVDAVEAGETQAVTATVGRRRWAAPLIALVVALALLAVVVGVSLRDPGAQARTDRAAASQARTSIEQLLSYNYKTIDAQAAQVEGLLTGSFKGEFSAAMAKDIKPLAVQNQTVVQAKVSDLGVMSSSDRTVKVLAFVNQARVGTDQKEPVVDQNRVIATLTKVGDRWLISKLEAF</sequence>
<dbReference type="OrthoDB" id="5188486at2"/>
<evidence type="ECO:0000256" key="1">
    <source>
        <dbReference type="ARBA" id="ARBA00004370"/>
    </source>
</evidence>
<comment type="subcellular location">
    <subcellularLocation>
        <location evidence="1">Membrane</location>
    </subcellularLocation>
</comment>
<gene>
    <name evidence="5" type="ORF">SAMN04489867_3716</name>
</gene>
<evidence type="ECO:0000313" key="6">
    <source>
        <dbReference type="Proteomes" id="UP000199077"/>
    </source>
</evidence>
<evidence type="ECO:0000313" key="5">
    <source>
        <dbReference type="EMBL" id="SDP74463.1"/>
    </source>
</evidence>
<evidence type="ECO:0000256" key="3">
    <source>
        <dbReference type="SAM" id="MobiDB-lite"/>
    </source>
</evidence>
<dbReference type="PANTHER" id="PTHR37042:SF4">
    <property type="entry name" value="OUTER MEMBRANE PROTEIN RV1973"/>
    <property type="match status" value="1"/>
</dbReference>
<feature type="region of interest" description="Disordered" evidence="3">
    <location>
        <begin position="1"/>
        <end position="24"/>
    </location>
</feature>
<keyword evidence="4" id="KW-0812">Transmembrane</keyword>
<reference evidence="6" key="1">
    <citation type="submission" date="2016-10" db="EMBL/GenBank/DDBJ databases">
        <authorList>
            <person name="Varghese N."/>
            <person name="Submissions S."/>
        </authorList>
    </citation>
    <scope>NUCLEOTIDE SEQUENCE [LARGE SCALE GENOMIC DNA]</scope>
    <source>
        <strain evidence="6">DSM 22329</strain>
    </source>
</reference>
<name>A0A1H0V7W0_9MICO</name>
<dbReference type="PANTHER" id="PTHR37042">
    <property type="entry name" value="OUTER MEMBRANE PROTEIN RV1973"/>
    <property type="match status" value="1"/>
</dbReference>